<dbReference type="Gene3D" id="3.40.50.300">
    <property type="entry name" value="P-loop containing nucleotide triphosphate hydrolases"/>
    <property type="match status" value="1"/>
</dbReference>
<evidence type="ECO:0000313" key="3">
    <source>
        <dbReference type="Proteomes" id="UP001295740"/>
    </source>
</evidence>
<dbReference type="GO" id="GO:0048312">
    <property type="term" value="P:intracellular distribution of mitochondria"/>
    <property type="evidence" value="ECO:0007669"/>
    <property type="project" value="TreeGrafter"/>
</dbReference>
<dbReference type="PANTHER" id="PTHR11566:SF215">
    <property type="entry name" value="DYNAMIN GTPASE"/>
    <property type="match status" value="1"/>
</dbReference>
<dbReference type="GO" id="GO:0016559">
    <property type="term" value="P:peroxisome fission"/>
    <property type="evidence" value="ECO:0007669"/>
    <property type="project" value="TreeGrafter"/>
</dbReference>
<sequence>MPNLDAPPQEQQRVKAFQRTLTEMCPKNLAKLFKEANEAMGIRTATTTTSPNGTTLPAFSEHVLKIEKLGPNEEHFTVIDVPGIFRQETDGVTKESDIELVMSMVKKYKILKLAKNADPTMTRTMAVLTKPDLAIEQTTQQFAIDHVMGKRSDLPLGYYIVKNRGPDDANKSLEQGQTDERSFFAKTP</sequence>
<keyword evidence="3" id="KW-1185">Reference proteome</keyword>
<comment type="caution">
    <text evidence="2">The sequence shown here is derived from an EMBL/GenBank/DDBJ whole genome shotgun (WGS) entry which is preliminary data.</text>
</comment>
<dbReference type="Proteomes" id="UP001295740">
    <property type="component" value="Unassembled WGS sequence"/>
</dbReference>
<dbReference type="AlphaFoldDB" id="A0AAI8VIU6"/>
<dbReference type="GO" id="GO:0008017">
    <property type="term" value="F:microtubule binding"/>
    <property type="evidence" value="ECO:0007669"/>
    <property type="project" value="TreeGrafter"/>
</dbReference>
<dbReference type="EMBL" id="CAUWAG010000012">
    <property type="protein sequence ID" value="CAJ2508589.1"/>
    <property type="molecule type" value="Genomic_DNA"/>
</dbReference>
<feature type="compositionally biased region" description="Basic and acidic residues" evidence="1">
    <location>
        <begin position="178"/>
        <end position="188"/>
    </location>
</feature>
<dbReference type="GO" id="GO:0000266">
    <property type="term" value="P:mitochondrial fission"/>
    <property type="evidence" value="ECO:0007669"/>
    <property type="project" value="TreeGrafter"/>
</dbReference>
<dbReference type="SUPFAM" id="SSF52540">
    <property type="entry name" value="P-loop containing nucleoside triphosphate hydrolases"/>
    <property type="match status" value="1"/>
</dbReference>
<accession>A0AAI8VIU6</accession>
<evidence type="ECO:0000256" key="1">
    <source>
        <dbReference type="SAM" id="MobiDB-lite"/>
    </source>
</evidence>
<dbReference type="GO" id="GO:0003924">
    <property type="term" value="F:GTPase activity"/>
    <property type="evidence" value="ECO:0007669"/>
    <property type="project" value="TreeGrafter"/>
</dbReference>
<gene>
    <name evidence="2" type="ORF">KHLLAP_LOCUS9057</name>
</gene>
<evidence type="ECO:0000313" key="2">
    <source>
        <dbReference type="EMBL" id="CAJ2508589.1"/>
    </source>
</evidence>
<dbReference type="GO" id="GO:0006897">
    <property type="term" value="P:endocytosis"/>
    <property type="evidence" value="ECO:0007669"/>
    <property type="project" value="TreeGrafter"/>
</dbReference>
<feature type="region of interest" description="Disordered" evidence="1">
    <location>
        <begin position="166"/>
        <end position="188"/>
    </location>
</feature>
<dbReference type="GO" id="GO:0016020">
    <property type="term" value="C:membrane"/>
    <property type="evidence" value="ECO:0007669"/>
    <property type="project" value="TreeGrafter"/>
</dbReference>
<dbReference type="InterPro" id="IPR022812">
    <property type="entry name" value="Dynamin"/>
</dbReference>
<organism evidence="2 3">
    <name type="scientific">Anthostomella pinea</name>
    <dbReference type="NCBI Taxonomy" id="933095"/>
    <lineage>
        <taxon>Eukaryota</taxon>
        <taxon>Fungi</taxon>
        <taxon>Dikarya</taxon>
        <taxon>Ascomycota</taxon>
        <taxon>Pezizomycotina</taxon>
        <taxon>Sordariomycetes</taxon>
        <taxon>Xylariomycetidae</taxon>
        <taxon>Xylariales</taxon>
        <taxon>Xylariaceae</taxon>
        <taxon>Anthostomella</taxon>
    </lineage>
</organism>
<dbReference type="GO" id="GO:0005739">
    <property type="term" value="C:mitochondrion"/>
    <property type="evidence" value="ECO:0007669"/>
    <property type="project" value="TreeGrafter"/>
</dbReference>
<name>A0AAI8VIU6_9PEZI</name>
<dbReference type="InterPro" id="IPR027417">
    <property type="entry name" value="P-loop_NTPase"/>
</dbReference>
<dbReference type="GO" id="GO:0005874">
    <property type="term" value="C:microtubule"/>
    <property type="evidence" value="ECO:0007669"/>
    <property type="project" value="TreeGrafter"/>
</dbReference>
<proteinExistence type="predicted"/>
<protein>
    <submittedName>
        <fullName evidence="2">Uu.00g136150.m01.CDS01</fullName>
    </submittedName>
</protein>
<dbReference type="PANTHER" id="PTHR11566">
    <property type="entry name" value="DYNAMIN"/>
    <property type="match status" value="1"/>
</dbReference>
<reference evidence="2" key="1">
    <citation type="submission" date="2023-10" db="EMBL/GenBank/DDBJ databases">
        <authorList>
            <person name="Hackl T."/>
        </authorList>
    </citation>
    <scope>NUCLEOTIDE SEQUENCE</scope>
</reference>